<name>A0A1H4JE71_RHOJO</name>
<reference evidence="4" key="1">
    <citation type="submission" date="2016-10" db="EMBL/GenBank/DDBJ databases">
        <authorList>
            <person name="Varghese N."/>
        </authorList>
    </citation>
    <scope>NUCLEOTIDE SEQUENCE [LARGE SCALE GENOMIC DNA]</scope>
    <source>
        <strain evidence="4">DSM 44719</strain>
    </source>
</reference>
<dbReference type="InterPro" id="IPR050300">
    <property type="entry name" value="GDXG_lipolytic_enzyme"/>
</dbReference>
<protein>
    <submittedName>
        <fullName evidence="3">Acetyl esterase/lipase</fullName>
    </submittedName>
</protein>
<evidence type="ECO:0000259" key="2">
    <source>
        <dbReference type="Pfam" id="PF20434"/>
    </source>
</evidence>
<accession>A0A1H4JE71</accession>
<dbReference type="Gene3D" id="3.40.50.1820">
    <property type="entry name" value="alpha/beta hydrolase"/>
    <property type="match status" value="1"/>
</dbReference>
<dbReference type="Pfam" id="PF20434">
    <property type="entry name" value="BD-FAE"/>
    <property type="match status" value="1"/>
</dbReference>
<evidence type="ECO:0000313" key="4">
    <source>
        <dbReference type="Proteomes" id="UP000183407"/>
    </source>
</evidence>
<gene>
    <name evidence="3" type="ORF">SAMN04490220_0822</name>
</gene>
<dbReference type="InterPro" id="IPR049492">
    <property type="entry name" value="BD-FAE-like_dom"/>
</dbReference>
<dbReference type="InterPro" id="IPR029058">
    <property type="entry name" value="AB_hydrolase_fold"/>
</dbReference>
<dbReference type="PANTHER" id="PTHR48081:SF13">
    <property type="entry name" value="ALPHA_BETA HYDROLASE"/>
    <property type="match status" value="1"/>
</dbReference>
<evidence type="ECO:0000313" key="3">
    <source>
        <dbReference type="EMBL" id="SEB44276.1"/>
    </source>
</evidence>
<proteinExistence type="predicted"/>
<keyword evidence="1" id="KW-0378">Hydrolase</keyword>
<dbReference type="AlphaFoldDB" id="A0A1H4JE71"/>
<dbReference type="PANTHER" id="PTHR48081">
    <property type="entry name" value="AB HYDROLASE SUPERFAMILY PROTEIN C4A8.06C"/>
    <property type="match status" value="1"/>
</dbReference>
<sequence>MPHPSESGLPALKPTDLADPALWAPKPVQIIDAATSHLGLRYAIAPGWRPLTLDLHLPLRSNGPTPVVVYAHGGGFSGGIKEMGPWSKLPSQGIAVATIDYRLTGEVCYPEPIEDVLAAIRWIRANAETYNLRSDQIAGWGSSAGGYLMARAALCDDISPGRPIGDHVNHTARLSAVVLHYPVTDFATLVGDTIQPTASAHNDAIDVISRFFGAPMSASEDILAGASVPSAARRASHLPPTHLSHGDADQRCGLRQSTRLHETILAEGGSSLMNIVAGANHADPVFSTPPVVESAVKFLHSVWEQNTPISSTTPSPSKDRPGQ</sequence>
<organism evidence="3 4">
    <name type="scientific">Rhodococcus jostii</name>
    <dbReference type="NCBI Taxonomy" id="132919"/>
    <lineage>
        <taxon>Bacteria</taxon>
        <taxon>Bacillati</taxon>
        <taxon>Actinomycetota</taxon>
        <taxon>Actinomycetes</taxon>
        <taxon>Mycobacteriales</taxon>
        <taxon>Nocardiaceae</taxon>
        <taxon>Rhodococcus</taxon>
    </lineage>
</organism>
<dbReference type="Proteomes" id="UP000183407">
    <property type="component" value="Unassembled WGS sequence"/>
</dbReference>
<dbReference type="SUPFAM" id="SSF53474">
    <property type="entry name" value="alpha/beta-Hydrolases"/>
    <property type="match status" value="1"/>
</dbReference>
<feature type="domain" description="BD-FAE-like" evidence="2">
    <location>
        <begin position="53"/>
        <end position="263"/>
    </location>
</feature>
<dbReference type="OrthoDB" id="9803828at2"/>
<dbReference type="EMBL" id="FNTL01000003">
    <property type="protein sequence ID" value="SEB44276.1"/>
    <property type="molecule type" value="Genomic_DNA"/>
</dbReference>
<dbReference type="RefSeq" id="WP_073366617.1">
    <property type="nucleotide sequence ID" value="NZ_JBHUHG010000004.1"/>
</dbReference>
<dbReference type="GO" id="GO:0016787">
    <property type="term" value="F:hydrolase activity"/>
    <property type="evidence" value="ECO:0007669"/>
    <property type="project" value="UniProtKB-KW"/>
</dbReference>
<evidence type="ECO:0000256" key="1">
    <source>
        <dbReference type="ARBA" id="ARBA00022801"/>
    </source>
</evidence>